<organism evidence="6 7">
    <name type="scientific">Hevea brasiliensis</name>
    <name type="common">Para rubber tree</name>
    <name type="synonym">Siphonia brasiliensis</name>
    <dbReference type="NCBI Taxonomy" id="3981"/>
    <lineage>
        <taxon>Eukaryota</taxon>
        <taxon>Viridiplantae</taxon>
        <taxon>Streptophyta</taxon>
        <taxon>Embryophyta</taxon>
        <taxon>Tracheophyta</taxon>
        <taxon>Spermatophyta</taxon>
        <taxon>Magnoliopsida</taxon>
        <taxon>eudicotyledons</taxon>
        <taxon>Gunneridae</taxon>
        <taxon>Pentapetalae</taxon>
        <taxon>rosids</taxon>
        <taxon>fabids</taxon>
        <taxon>Malpighiales</taxon>
        <taxon>Euphorbiaceae</taxon>
        <taxon>Crotonoideae</taxon>
        <taxon>Micrandreae</taxon>
        <taxon>Hevea</taxon>
    </lineage>
</organism>
<dbReference type="EMBL" id="JARPOI010000191">
    <property type="protein sequence ID" value="KAJ9129253.1"/>
    <property type="molecule type" value="Genomic_DNA"/>
</dbReference>
<feature type="region of interest" description="Disordered" evidence="3">
    <location>
        <begin position="1470"/>
        <end position="1517"/>
    </location>
</feature>
<feature type="region of interest" description="Disordered" evidence="3">
    <location>
        <begin position="1058"/>
        <end position="1085"/>
    </location>
</feature>
<dbReference type="PROSITE" id="PS51294">
    <property type="entry name" value="HTH_MYB"/>
    <property type="match status" value="1"/>
</dbReference>
<evidence type="ECO:0000259" key="4">
    <source>
        <dbReference type="PROSITE" id="PS51293"/>
    </source>
</evidence>
<evidence type="ECO:0000256" key="3">
    <source>
        <dbReference type="SAM" id="MobiDB-lite"/>
    </source>
</evidence>
<feature type="compositionally biased region" description="Basic and acidic residues" evidence="3">
    <location>
        <begin position="1"/>
        <end position="25"/>
    </location>
</feature>
<dbReference type="SUPFAM" id="SSF46689">
    <property type="entry name" value="Homeodomain-like"/>
    <property type="match status" value="2"/>
</dbReference>
<proteinExistence type="predicted"/>
<evidence type="ECO:0000259" key="5">
    <source>
        <dbReference type="PROSITE" id="PS51294"/>
    </source>
</evidence>
<accession>A0ABQ9KAI3</accession>
<feature type="region of interest" description="Disordered" evidence="3">
    <location>
        <begin position="1689"/>
        <end position="1713"/>
    </location>
</feature>
<dbReference type="PANTHER" id="PTHR47340">
    <property type="entry name" value="DUPLICATED HOMEODOMAIN-LIKE SUPERFAMILY PROTEIN"/>
    <property type="match status" value="1"/>
</dbReference>
<feature type="compositionally biased region" description="Polar residues" evidence="3">
    <location>
        <begin position="1689"/>
        <end position="1698"/>
    </location>
</feature>
<feature type="compositionally biased region" description="Low complexity" evidence="3">
    <location>
        <begin position="199"/>
        <end position="223"/>
    </location>
</feature>
<evidence type="ECO:0008006" key="8">
    <source>
        <dbReference type="Google" id="ProtNLM"/>
    </source>
</evidence>
<feature type="compositionally biased region" description="Basic and acidic residues" evidence="3">
    <location>
        <begin position="89"/>
        <end position="106"/>
    </location>
</feature>
<dbReference type="CDD" id="cd00167">
    <property type="entry name" value="SANT"/>
    <property type="match status" value="1"/>
</dbReference>
<evidence type="ECO:0000313" key="6">
    <source>
        <dbReference type="EMBL" id="KAJ9129253.1"/>
    </source>
</evidence>
<feature type="compositionally biased region" description="Polar residues" evidence="3">
    <location>
        <begin position="1470"/>
        <end position="1483"/>
    </location>
</feature>
<name>A0ABQ9KAI3_HEVBR</name>
<dbReference type="PANTHER" id="PTHR47340:SF1">
    <property type="entry name" value="DUPLICATED HOMEODOMAIN-LIKE SUPERFAMILY PROTEIN"/>
    <property type="match status" value="1"/>
</dbReference>
<comment type="subcellular location">
    <subcellularLocation>
        <location evidence="1">Nucleus</location>
    </subcellularLocation>
</comment>
<feature type="compositionally biased region" description="Polar residues" evidence="3">
    <location>
        <begin position="1496"/>
        <end position="1517"/>
    </location>
</feature>
<feature type="compositionally biased region" description="Polar residues" evidence="3">
    <location>
        <begin position="322"/>
        <end position="332"/>
    </location>
</feature>
<feature type="compositionally biased region" description="Basic and acidic residues" evidence="3">
    <location>
        <begin position="1699"/>
        <end position="1713"/>
    </location>
</feature>
<feature type="region of interest" description="Disordered" evidence="3">
    <location>
        <begin position="1430"/>
        <end position="1453"/>
    </location>
</feature>
<dbReference type="InterPro" id="IPR017930">
    <property type="entry name" value="Myb_dom"/>
</dbReference>
<dbReference type="InterPro" id="IPR001005">
    <property type="entry name" value="SANT/Myb"/>
</dbReference>
<dbReference type="Gene3D" id="1.20.58.1880">
    <property type="match status" value="1"/>
</dbReference>
<feature type="compositionally biased region" description="Basic and acidic residues" evidence="3">
    <location>
        <begin position="1433"/>
        <end position="1453"/>
    </location>
</feature>
<dbReference type="Gene3D" id="1.10.10.60">
    <property type="entry name" value="Homeodomain-like"/>
    <property type="match status" value="1"/>
</dbReference>
<keyword evidence="7" id="KW-1185">Reference proteome</keyword>
<dbReference type="Proteomes" id="UP001174677">
    <property type="component" value="Unassembled WGS sequence"/>
</dbReference>
<evidence type="ECO:0000256" key="2">
    <source>
        <dbReference type="ARBA" id="ARBA00023242"/>
    </source>
</evidence>
<feature type="domain" description="SANT" evidence="4">
    <location>
        <begin position="1002"/>
        <end position="1041"/>
    </location>
</feature>
<evidence type="ECO:0000313" key="7">
    <source>
        <dbReference type="Proteomes" id="UP001174677"/>
    </source>
</evidence>
<feature type="domain" description="HTH myb-type" evidence="5">
    <location>
        <begin position="1003"/>
        <end position="1052"/>
    </location>
</feature>
<evidence type="ECO:0000256" key="1">
    <source>
        <dbReference type="ARBA" id="ARBA00004123"/>
    </source>
</evidence>
<dbReference type="InterPro" id="IPR009057">
    <property type="entry name" value="Homeodomain-like_sf"/>
</dbReference>
<gene>
    <name evidence="6" type="ORF">P3X46_033950</name>
</gene>
<reference evidence="6 7" key="1">
    <citation type="journal article" date="2023" name="Plant Biotechnol. J.">
        <title>Chromosome-level wild Hevea brasiliensis genome provides new tools for genomic-assisted breeding and valuable loci to elevate rubber yield.</title>
        <authorList>
            <person name="Cheng H."/>
            <person name="Song X."/>
            <person name="Hu Y."/>
            <person name="Wu T."/>
            <person name="Yang Q."/>
            <person name="An Z."/>
            <person name="Feng S."/>
            <person name="Deng Z."/>
            <person name="Wu W."/>
            <person name="Zeng X."/>
            <person name="Tu M."/>
            <person name="Wang X."/>
            <person name="Huang H."/>
        </authorList>
    </citation>
    <scope>NUCLEOTIDE SEQUENCE [LARGE SCALE GENOMIC DNA]</scope>
    <source>
        <strain evidence="6">MT/VB/25A 57/8</strain>
    </source>
</reference>
<comment type="caution">
    <text evidence="6">The sequence shown here is derived from an EMBL/GenBank/DDBJ whole genome shotgun (WGS) entry which is preliminary data.</text>
</comment>
<dbReference type="SMART" id="SM00717">
    <property type="entry name" value="SANT"/>
    <property type="match status" value="2"/>
</dbReference>
<dbReference type="PROSITE" id="PS51293">
    <property type="entry name" value="SANT"/>
    <property type="match status" value="2"/>
</dbReference>
<feature type="region of interest" description="Disordered" evidence="3">
    <location>
        <begin position="239"/>
        <end position="263"/>
    </location>
</feature>
<feature type="region of interest" description="Disordered" evidence="3">
    <location>
        <begin position="198"/>
        <end position="223"/>
    </location>
</feature>
<dbReference type="Pfam" id="PF00249">
    <property type="entry name" value="Myb_DNA-binding"/>
    <property type="match status" value="2"/>
</dbReference>
<feature type="region of interest" description="Disordered" evidence="3">
    <location>
        <begin position="81"/>
        <end position="106"/>
    </location>
</feature>
<protein>
    <recommendedName>
        <fullName evidence="8">SANT domain-containing protein</fullName>
    </recommendedName>
</protein>
<dbReference type="InterPro" id="IPR017884">
    <property type="entry name" value="SANT_dom"/>
</dbReference>
<feature type="domain" description="SANT" evidence="4">
    <location>
        <begin position="785"/>
        <end position="836"/>
    </location>
</feature>
<keyword evidence="2" id="KW-0539">Nucleus</keyword>
<sequence>MPPERLPGDRKDFFKERKPRWRESASGHYGSSRDISRWGGSNEFRRPPGYVKLGGWHPFAEESGHGYAPFRSSDRILEEKNFRPSVSRGDSKYGRNGRENRGSFSQRDWRTHSWELNNGSPNAPGRLHDASTVQRSLDDTVSYPSSHHHSEFMNTWEQLHSKDHHDNGKMVVVNGMGTGQRGDRENSLDWKPLNKWTRSGSLSSRGSGFSHSSSSKSLGGADSCEGKAELQLKNASLVQSPSGDAAACVTSAPSEEMAARKKPRLNWGEGLAKYEKKKVEGPEVNLSKDGVVVSSSNIEPIQSQSSNLVEKSPQVMGLSDCASPTTPSSVACSSPGVEEKTSGKGISPDNLCGSPSIGSQSHIEGLSFNLEVLDATSVANLGALLVELLQSDDSSSVDSSFIRSTAMNKLLVLKGGTSKALEVTESEIDLLENELKSLKFESGSRYPCLAASSSFPLVDEVKLCSEQGAAANIPRPSPLQVSFCGAGDVEKIPICNGVLEVVHGGSKDDDVDSPGTATSKFVESVSMVKAVSSFDLVNQDARSADGGVIQTATLLKSVLPCTSEQVNAPTCMDVNLLTESKEGASFPSDASCAEDNLCNLILAANKESASTASEAFSNLSPRDECKIEFSEVANAALRQNDALVKEKIAMRKRFLKFKERVITLKLKAFHHLWKEDMRLLSIRKYRAKSQKKYELNLRITHSGYQKNRSSIRSRVSSLVGNLCLVPTTEMLNFTSKLLSVSQLKLCRNALKMPALILDKKERIGSRFISSNGLVEDPCAIEKERAMINPWSSEERETFIDKLATYGKDFRKIASFLDHKTTADCVEFYYKNHKSDCFEKTKKSKQSKSSANYLVASGKNWSREMNAASLDILGAATVIAADVDNGMGNQQTHSGRFYLGGYCNSKPSHGGDGNVDRSSNVDILQNERETVAADVLAGICGSMSSEAMSSCITTSVDPGEGCREWKSQKVDFVKKRSLMADVTQNVDEETCSDESCGEMDPAVWTDEEKSIFIRAVSSYGRDFAMISRCVRTRSRDQCKAFFSKARKCLSLDSIHPGPGNLGTPLSDDANGGGGGSDTEDGGALESGSVICSDKLGSKMDDSLPLPVMDSKFEESDVVERKNLTTGLNRSKDSNVTTQLGENDTRNEKTFVSDACQMDCQPEQTFDIENNGFVRQSELMQAQEISNESVSSEAGIGKPIEDISVGDTVDPGPSNPVAAVDVKAIVGVSANANVNHLGAEEILLLENNLNHQSGLLQDSNASRDVSHQPLDMGSCSNFSLAMENTHHATMEFKSVEKSPVVSLLQENKPATANSVLQDSAAIQFRKLSSQLDIQEERDEQGQKLVSGDNHLQNLPGQCLMSSNESSQILRGYPLQIPTKRETNGDISCRPLPEVQSLSTSERNAGNQFVGQDCYLQSCNVSQDQYSVPKIPLLSHHTEQGNDHSRDQSRSLSEMEKPCRNGDVKLFGQILTNPSSSQKQNPSINENVELGTHCPKPGSKSSTLKFTGHQTTDGSSSVLKFDSNNYRGLENVPVKSYGFWDGNKIQTGFSSLPEYFLAKYPAAFGNYHVPSLKMEQQALQAAVKCNDHNLNSVSVLPPREISGSNGVVDYHIYRSHDSSNVLPYSVDMKQRQDIFSEMPRRNGFDSISSLQEQGRGMVGMNVVGRGGVLVGGPCTGVSDPVAALKMHYSKTEQYGGQNGSTIREEESWRSKGDIGR</sequence>
<feature type="region of interest" description="Disordered" evidence="3">
    <location>
        <begin position="317"/>
        <end position="353"/>
    </location>
</feature>
<feature type="region of interest" description="Disordered" evidence="3">
    <location>
        <begin position="1"/>
        <end position="44"/>
    </location>
</feature>